<proteinExistence type="predicted"/>
<feature type="compositionally biased region" description="Gly residues" evidence="1">
    <location>
        <begin position="169"/>
        <end position="179"/>
    </location>
</feature>
<evidence type="ECO:0000256" key="1">
    <source>
        <dbReference type="SAM" id="MobiDB-lite"/>
    </source>
</evidence>
<dbReference type="InterPro" id="IPR002575">
    <property type="entry name" value="Aminoglycoside_PTrfase"/>
</dbReference>
<accession>A0A810N8M6</accession>
<evidence type="ECO:0000313" key="3">
    <source>
        <dbReference type="EMBL" id="BCJ67755.1"/>
    </source>
</evidence>
<organism evidence="3 4">
    <name type="scientific">Polymorphospora rubra</name>
    <dbReference type="NCBI Taxonomy" id="338584"/>
    <lineage>
        <taxon>Bacteria</taxon>
        <taxon>Bacillati</taxon>
        <taxon>Actinomycetota</taxon>
        <taxon>Actinomycetes</taxon>
        <taxon>Micromonosporales</taxon>
        <taxon>Micromonosporaceae</taxon>
        <taxon>Polymorphospora</taxon>
    </lineage>
</organism>
<dbReference type="KEGG" id="pry:Prubr_47760"/>
<dbReference type="AlphaFoldDB" id="A0A810N8M6"/>
<feature type="domain" description="Aminoglycoside phosphotransferase" evidence="2">
    <location>
        <begin position="193"/>
        <end position="381"/>
    </location>
</feature>
<dbReference type="SUPFAM" id="SSF56112">
    <property type="entry name" value="Protein kinase-like (PK-like)"/>
    <property type="match status" value="1"/>
</dbReference>
<dbReference type="InterPro" id="IPR011009">
    <property type="entry name" value="Kinase-like_dom_sf"/>
</dbReference>
<dbReference type="Gene3D" id="3.90.1200.10">
    <property type="match status" value="1"/>
</dbReference>
<evidence type="ECO:0000313" key="4">
    <source>
        <dbReference type="Proteomes" id="UP000680866"/>
    </source>
</evidence>
<protein>
    <recommendedName>
        <fullName evidence="2">Aminoglycoside phosphotransferase domain-containing protein</fullName>
    </recommendedName>
</protein>
<dbReference type="Proteomes" id="UP000680866">
    <property type="component" value="Chromosome"/>
</dbReference>
<sequence length="452" mass="47523">MPRTVNLVLVDPGGRPLGALAPFDAPDPWWQDVADVVAAARDRHRVEVTVLRLLTADRPAPPGGTVTYLAQVDTIPDGLLPVPDTVDLAPDPRRAPWAEPGGPGRTLRWARDRLDRLGRGAYRPVQRRAWNLSAIWRLDPIGTDRTGTDRTGTDRTGTDRTGTDRTGTGRTGTGRGGGAGGDVGAPVWLKQVPDFFAHEAVVLRWLGATVPRLAPVLLGADGAGRILLQHVPGEDRYGAGPAERDAIAADHHEIQTRAVPDLAALVAAGLPDRRGTALAAWTNGVLAAHGADLTPVAGLLDGLAGRLAEVAECGIPDTLVHGDLHPGNVRAGGAGGTGGDQRVIIDWGDACAGHPAFDIMRLTEGTGPETVAALTRSWAARWRASVPGCDPVRALDLLRPVAALRMAAVYADFLARIEPAEHPFHTGDVPHYLALAAEAAGLPRKGRGNTID</sequence>
<dbReference type="RefSeq" id="WP_246567552.1">
    <property type="nucleotide sequence ID" value="NZ_AP023359.1"/>
</dbReference>
<reference evidence="3" key="1">
    <citation type="submission" date="2020-08" db="EMBL/GenBank/DDBJ databases">
        <title>Whole genome shotgun sequence of Polymorphospora rubra NBRC 101157.</title>
        <authorList>
            <person name="Komaki H."/>
            <person name="Tamura T."/>
        </authorList>
    </citation>
    <scope>NUCLEOTIDE SEQUENCE</scope>
    <source>
        <strain evidence="3">NBRC 101157</strain>
    </source>
</reference>
<dbReference type="EMBL" id="AP023359">
    <property type="protein sequence ID" value="BCJ67755.1"/>
    <property type="molecule type" value="Genomic_DNA"/>
</dbReference>
<gene>
    <name evidence="3" type="ORF">Prubr_47760</name>
</gene>
<feature type="region of interest" description="Disordered" evidence="1">
    <location>
        <begin position="143"/>
        <end position="179"/>
    </location>
</feature>
<keyword evidence="4" id="KW-1185">Reference proteome</keyword>
<feature type="compositionally biased region" description="Basic and acidic residues" evidence="1">
    <location>
        <begin position="146"/>
        <end position="163"/>
    </location>
</feature>
<evidence type="ECO:0000259" key="2">
    <source>
        <dbReference type="Pfam" id="PF01636"/>
    </source>
</evidence>
<dbReference type="Pfam" id="PF01636">
    <property type="entry name" value="APH"/>
    <property type="match status" value="1"/>
</dbReference>
<name>A0A810N8M6_9ACTN</name>